<accession>A0A1Z5HSP9</accession>
<protein>
    <submittedName>
        <fullName evidence="1">Uncharacterized protein</fullName>
    </submittedName>
</protein>
<comment type="caution">
    <text evidence="1">The sequence shown here is derived from an EMBL/GenBank/DDBJ whole genome shotgun (WGS) entry which is preliminary data.</text>
</comment>
<dbReference type="AlphaFoldDB" id="A0A1Z5HSP9"/>
<sequence>MKAPLAKAARKRRFFIGRSLQKMGLFQKEGFRGILSKVLVDVGYSRGDFVGGSITISQVPQP</sequence>
<proteinExistence type="predicted"/>
<dbReference type="EMBL" id="BDGJ01000084">
    <property type="protein sequence ID" value="GAW92556.1"/>
    <property type="molecule type" value="Genomic_DNA"/>
</dbReference>
<organism evidence="1 2">
    <name type="scientific">Calderihabitans maritimus</name>
    <dbReference type="NCBI Taxonomy" id="1246530"/>
    <lineage>
        <taxon>Bacteria</taxon>
        <taxon>Bacillati</taxon>
        <taxon>Bacillota</taxon>
        <taxon>Clostridia</taxon>
        <taxon>Neomoorellales</taxon>
        <taxon>Calderihabitantaceae</taxon>
        <taxon>Calderihabitans</taxon>
    </lineage>
</organism>
<name>A0A1Z5HSP9_9FIRM</name>
<keyword evidence="2" id="KW-1185">Reference proteome</keyword>
<gene>
    <name evidence="1" type="ORF">KKC1_17100</name>
</gene>
<evidence type="ECO:0000313" key="2">
    <source>
        <dbReference type="Proteomes" id="UP000197032"/>
    </source>
</evidence>
<evidence type="ECO:0000313" key="1">
    <source>
        <dbReference type="EMBL" id="GAW92556.1"/>
    </source>
</evidence>
<reference evidence="2" key="1">
    <citation type="journal article" date="2017" name="Appl. Environ. Microbiol.">
        <title>Genomic analysis of Calderihabitans maritimus KKC1, a thermophilic hydrogenogenic carboxydotrophic bacterium isolated from marine sediment.</title>
        <authorList>
            <person name="Omae K."/>
            <person name="Yoneda Y."/>
            <person name="Fukuyama Y."/>
            <person name="Yoshida T."/>
            <person name="Sako Y."/>
        </authorList>
    </citation>
    <scope>NUCLEOTIDE SEQUENCE [LARGE SCALE GENOMIC DNA]</scope>
    <source>
        <strain evidence="2">KKC1</strain>
    </source>
</reference>
<dbReference type="Proteomes" id="UP000197032">
    <property type="component" value="Unassembled WGS sequence"/>
</dbReference>